<evidence type="ECO:0000313" key="1">
    <source>
        <dbReference type="EMBL" id="CAB4309552.1"/>
    </source>
</evidence>
<reference evidence="2" key="1">
    <citation type="journal article" date="2020" name="Genome Biol.">
        <title>Gamete binning: chromosome-level and haplotype-resolved genome assembly enabled by high-throughput single-cell sequencing of gamete genomes.</title>
        <authorList>
            <person name="Campoy J.A."/>
            <person name="Sun H."/>
            <person name="Goel M."/>
            <person name="Jiao W.-B."/>
            <person name="Folz-Donahue K."/>
            <person name="Wang N."/>
            <person name="Rubio M."/>
            <person name="Liu C."/>
            <person name="Kukat C."/>
            <person name="Ruiz D."/>
            <person name="Huettel B."/>
            <person name="Schneeberger K."/>
        </authorList>
    </citation>
    <scope>NUCLEOTIDE SEQUENCE [LARGE SCALE GENOMIC DNA]</scope>
    <source>
        <strain evidence="2">cv. Rojo Pasion</strain>
    </source>
</reference>
<proteinExistence type="predicted"/>
<dbReference type="AlphaFoldDB" id="A0A6J5XBZ0"/>
<name>A0A6J5XBZ0_PRUAR</name>
<dbReference type="EMBL" id="CAEKKB010000005">
    <property type="protein sequence ID" value="CAB4309552.1"/>
    <property type="molecule type" value="Genomic_DNA"/>
</dbReference>
<gene>
    <name evidence="1" type="ORF">ORAREDHAP_LOCUS30809</name>
</gene>
<protein>
    <submittedName>
        <fullName evidence="1">Uncharacterized protein</fullName>
    </submittedName>
</protein>
<organism evidence="1 2">
    <name type="scientific">Prunus armeniaca</name>
    <name type="common">Apricot</name>
    <name type="synonym">Armeniaca vulgaris</name>
    <dbReference type="NCBI Taxonomy" id="36596"/>
    <lineage>
        <taxon>Eukaryota</taxon>
        <taxon>Viridiplantae</taxon>
        <taxon>Streptophyta</taxon>
        <taxon>Embryophyta</taxon>
        <taxon>Tracheophyta</taxon>
        <taxon>Spermatophyta</taxon>
        <taxon>Magnoliopsida</taxon>
        <taxon>eudicotyledons</taxon>
        <taxon>Gunneridae</taxon>
        <taxon>Pentapetalae</taxon>
        <taxon>rosids</taxon>
        <taxon>fabids</taxon>
        <taxon>Rosales</taxon>
        <taxon>Rosaceae</taxon>
        <taxon>Amygdaloideae</taxon>
        <taxon>Amygdaleae</taxon>
        <taxon>Prunus</taxon>
    </lineage>
</organism>
<sequence>MEKKEKCGLTYTQCNLCFWGLIVDTIDSRVSIVYDPGHRRVYIESSEDGHWEYILLDLVCSRWSAKGGQITSGDMVRPDNYKITISSVLAACAHLGAFDPGIWVHGYLRRSCLASNVVIVRMCRQSV</sequence>
<dbReference type="Proteomes" id="UP000507245">
    <property type="component" value="Unassembled WGS sequence"/>
</dbReference>
<accession>A0A6J5XBZ0</accession>
<keyword evidence="2" id="KW-1185">Reference proteome</keyword>
<evidence type="ECO:0000313" key="2">
    <source>
        <dbReference type="Proteomes" id="UP000507245"/>
    </source>
</evidence>